<dbReference type="EMBL" id="FTOB01000003">
    <property type="protein sequence ID" value="SIS72963.1"/>
    <property type="molecule type" value="Genomic_DNA"/>
</dbReference>
<gene>
    <name evidence="1" type="ORF">SAMN05421766_103667</name>
</gene>
<dbReference type="RefSeq" id="WP_076455404.1">
    <property type="nucleotide sequence ID" value="NZ_FTOB01000003.1"/>
</dbReference>
<evidence type="ECO:0000313" key="1">
    <source>
        <dbReference type="EMBL" id="SIS72963.1"/>
    </source>
</evidence>
<reference evidence="1 2" key="1">
    <citation type="submission" date="2017-01" db="EMBL/GenBank/DDBJ databases">
        <authorList>
            <person name="Varghese N."/>
            <person name="Submissions S."/>
        </authorList>
    </citation>
    <scope>NUCLEOTIDE SEQUENCE [LARGE SCALE GENOMIC DNA]</scope>
    <source>
        <strain evidence="1 2">DSM 2061</strain>
    </source>
</reference>
<comment type="caution">
    <text evidence="1">The sequence shown here is derived from an EMBL/GenBank/DDBJ whole genome shotgun (WGS) entry which is preliminary data.</text>
</comment>
<evidence type="ECO:0000313" key="2">
    <source>
        <dbReference type="Proteomes" id="UP000185728"/>
    </source>
</evidence>
<organism evidence="1 2">
    <name type="scientific">Zobellia uliginosa</name>
    <dbReference type="NCBI Taxonomy" id="143224"/>
    <lineage>
        <taxon>Bacteria</taxon>
        <taxon>Pseudomonadati</taxon>
        <taxon>Bacteroidota</taxon>
        <taxon>Flavobacteriia</taxon>
        <taxon>Flavobacteriales</taxon>
        <taxon>Flavobacteriaceae</taxon>
        <taxon>Zobellia</taxon>
    </lineage>
</organism>
<dbReference type="Proteomes" id="UP000185728">
    <property type="component" value="Unassembled WGS sequence"/>
</dbReference>
<keyword evidence="2" id="KW-1185">Reference proteome</keyword>
<protein>
    <submittedName>
        <fullName evidence="1">Uncharacterized protein</fullName>
    </submittedName>
</protein>
<name>A0ABY1KSY1_9FLAO</name>
<accession>A0ABY1KSY1</accession>
<sequence length="81" mass="9571">MVEVLITNIEKSLQAKRTVKRLKREFEHLKIHYDMDETGRSYPCGHTVLRFEGSPIRTEQIMDVIRNEGILCEPIRDNICR</sequence>
<proteinExistence type="predicted"/>